<accession>A0A4R6Z9A3</accession>
<keyword evidence="1" id="KW-0732">Signal</keyword>
<dbReference type="EMBL" id="SNZH01000001">
    <property type="protein sequence ID" value="TDR48470.1"/>
    <property type="molecule type" value="Genomic_DNA"/>
</dbReference>
<feature type="chain" id="PRO_5020862681" description="WD40 repeat protein" evidence="1">
    <location>
        <begin position="20"/>
        <end position="395"/>
    </location>
</feature>
<comment type="caution">
    <text evidence="2">The sequence shown here is derived from an EMBL/GenBank/DDBJ whole genome shotgun (WGS) entry which is preliminary data.</text>
</comment>
<reference evidence="2 3" key="1">
    <citation type="submission" date="2019-03" db="EMBL/GenBank/DDBJ databases">
        <title>Genomic Encyclopedia of Type Strains, Phase IV (KMG-IV): sequencing the most valuable type-strain genomes for metagenomic binning, comparative biology and taxonomic classification.</title>
        <authorList>
            <person name="Goeker M."/>
        </authorList>
    </citation>
    <scope>NUCLEOTIDE SEQUENCE [LARGE SCALE GENOMIC DNA]</scope>
    <source>
        <strain evidence="2 3">DSM 21667</strain>
    </source>
</reference>
<protein>
    <recommendedName>
        <fullName evidence="4">WD40 repeat protein</fullName>
    </recommendedName>
</protein>
<feature type="signal peptide" evidence="1">
    <location>
        <begin position="1"/>
        <end position="19"/>
    </location>
</feature>
<proteinExistence type="predicted"/>
<sequence>MTIRTLALLPLCFALPAGAQQFALSVDAVGNCGAGNSTAKMITPDGRYSLFTTNASNLPIVGGGSSTGLILYDHRQRTRTKLLPNSSANLVDVSGTTYVYLASSPSTIRVKNIASGVDLPASTDAAGNLANGTLGASFFVSSGARYVLFNATSNNLVANDTNNRHDVFLKDMLTGAIKRVSERVGGGQLTDDSYALSITPDGSLYVFESRISLVTGQPMTNASCFIVRNPSGEIVREIPACGDGEISADGQSYFLTRNFPRSAYRVDIASGVSTRIDFVETNQLSNDNIGFGFSRDGKWLCWSTPIAYPGFNDMNNTADIYFRRLSDAALFRASVNNTGIEANMGSTQCSIADGGSAVLFNSQATNFACTEPAGVGDNDVFLLDRDRILLGRFEP</sequence>
<organism evidence="2 3">
    <name type="scientific">Tahibacter aquaticus</name>
    <dbReference type="NCBI Taxonomy" id="520092"/>
    <lineage>
        <taxon>Bacteria</taxon>
        <taxon>Pseudomonadati</taxon>
        <taxon>Pseudomonadota</taxon>
        <taxon>Gammaproteobacteria</taxon>
        <taxon>Lysobacterales</taxon>
        <taxon>Rhodanobacteraceae</taxon>
        <taxon>Tahibacter</taxon>
    </lineage>
</organism>
<dbReference type="RefSeq" id="WP_133816596.1">
    <property type="nucleotide sequence ID" value="NZ_SNZH01000001.1"/>
</dbReference>
<dbReference type="Proteomes" id="UP000295293">
    <property type="component" value="Unassembled WGS sequence"/>
</dbReference>
<dbReference type="Gene3D" id="2.120.10.30">
    <property type="entry name" value="TolB, C-terminal domain"/>
    <property type="match status" value="1"/>
</dbReference>
<dbReference type="AlphaFoldDB" id="A0A4R6Z9A3"/>
<gene>
    <name evidence="2" type="ORF">DFR29_10190</name>
</gene>
<evidence type="ECO:0000256" key="1">
    <source>
        <dbReference type="SAM" id="SignalP"/>
    </source>
</evidence>
<evidence type="ECO:0000313" key="3">
    <source>
        <dbReference type="Proteomes" id="UP000295293"/>
    </source>
</evidence>
<keyword evidence="3" id="KW-1185">Reference proteome</keyword>
<evidence type="ECO:0000313" key="2">
    <source>
        <dbReference type="EMBL" id="TDR48470.1"/>
    </source>
</evidence>
<dbReference type="InterPro" id="IPR011042">
    <property type="entry name" value="6-blade_b-propeller_TolB-like"/>
</dbReference>
<dbReference type="SUPFAM" id="SSF82171">
    <property type="entry name" value="DPP6 N-terminal domain-like"/>
    <property type="match status" value="1"/>
</dbReference>
<name>A0A4R6Z9A3_9GAMM</name>
<evidence type="ECO:0008006" key="4">
    <source>
        <dbReference type="Google" id="ProtNLM"/>
    </source>
</evidence>